<evidence type="ECO:0000256" key="8">
    <source>
        <dbReference type="ARBA" id="ARBA00022527"/>
    </source>
</evidence>
<feature type="region of interest" description="Disordered" evidence="26">
    <location>
        <begin position="234"/>
        <end position="277"/>
    </location>
</feature>
<feature type="domain" description="Ig-like" evidence="28">
    <location>
        <begin position="1984"/>
        <end position="2076"/>
    </location>
</feature>
<feature type="region of interest" description="Disordered" evidence="26">
    <location>
        <begin position="1279"/>
        <end position="1359"/>
    </location>
</feature>
<dbReference type="CDD" id="cd11856">
    <property type="entry name" value="SH3_p47phox_like"/>
    <property type="match status" value="1"/>
</dbReference>
<evidence type="ECO:0000313" key="30">
    <source>
        <dbReference type="EnsemblMetazoa" id="SMAR013134-PA"/>
    </source>
</evidence>
<dbReference type="PROSITE" id="PS50853">
    <property type="entry name" value="FN3"/>
    <property type="match status" value="5"/>
</dbReference>
<feature type="compositionally biased region" description="Basic and acidic residues" evidence="26">
    <location>
        <begin position="1327"/>
        <end position="1339"/>
    </location>
</feature>
<evidence type="ECO:0000256" key="23">
    <source>
        <dbReference type="ARBA" id="ARBA00048679"/>
    </source>
</evidence>
<feature type="compositionally biased region" description="Basic and acidic residues" evidence="26">
    <location>
        <begin position="333"/>
        <end position="352"/>
    </location>
</feature>
<feature type="compositionally biased region" description="Basic and acidic residues" evidence="26">
    <location>
        <begin position="1510"/>
        <end position="1522"/>
    </location>
</feature>
<feature type="compositionally biased region" description="Basic and acidic residues" evidence="26">
    <location>
        <begin position="1439"/>
        <end position="1455"/>
    </location>
</feature>
<dbReference type="InterPro" id="IPR013098">
    <property type="entry name" value="Ig_I-set"/>
</dbReference>
<evidence type="ECO:0000256" key="6">
    <source>
        <dbReference type="ARBA" id="ARBA00022443"/>
    </source>
</evidence>
<feature type="compositionally biased region" description="Basic and acidic residues" evidence="26">
    <location>
        <begin position="761"/>
        <end position="781"/>
    </location>
</feature>
<evidence type="ECO:0000256" key="11">
    <source>
        <dbReference type="ARBA" id="ARBA00022723"/>
    </source>
</evidence>
<dbReference type="InterPro" id="IPR003961">
    <property type="entry name" value="FN3_dom"/>
</dbReference>
<feature type="domain" description="Ig-like" evidence="28">
    <location>
        <begin position="2371"/>
        <end position="2456"/>
    </location>
</feature>
<evidence type="ECO:0000256" key="16">
    <source>
        <dbReference type="ARBA" id="ARBA00022840"/>
    </source>
</evidence>
<feature type="compositionally biased region" description="Basic and acidic residues" evidence="26">
    <location>
        <begin position="401"/>
        <end position="434"/>
    </location>
</feature>
<dbReference type="SMART" id="SM00408">
    <property type="entry name" value="IGc2"/>
    <property type="match status" value="11"/>
</dbReference>
<keyword evidence="16" id="KW-0067">ATP-binding</keyword>
<keyword evidence="14" id="KW-0418">Kinase</keyword>
<dbReference type="InterPro" id="IPR050964">
    <property type="entry name" value="Striated_Muscle_Regulatory"/>
</dbReference>
<dbReference type="Proteomes" id="UP000014500">
    <property type="component" value="Unassembled WGS sequence"/>
</dbReference>
<comment type="catalytic activity">
    <reaction evidence="23">
        <text>L-seryl-[protein] + ATP = O-phospho-L-seryl-[protein] + ADP + H(+)</text>
        <dbReference type="Rhea" id="RHEA:17989"/>
        <dbReference type="Rhea" id="RHEA-COMP:9863"/>
        <dbReference type="Rhea" id="RHEA-COMP:11604"/>
        <dbReference type="ChEBI" id="CHEBI:15378"/>
        <dbReference type="ChEBI" id="CHEBI:29999"/>
        <dbReference type="ChEBI" id="CHEBI:30616"/>
        <dbReference type="ChEBI" id="CHEBI:83421"/>
        <dbReference type="ChEBI" id="CHEBI:456216"/>
        <dbReference type="EC" id="2.7.11.1"/>
    </reaction>
</comment>
<evidence type="ECO:0000256" key="20">
    <source>
        <dbReference type="ARBA" id="ARBA00023242"/>
    </source>
</evidence>
<feature type="region of interest" description="Disordered" evidence="26">
    <location>
        <begin position="556"/>
        <end position="627"/>
    </location>
</feature>
<dbReference type="GO" id="GO:0060298">
    <property type="term" value="P:positive regulation of sarcomere organization"/>
    <property type="evidence" value="ECO:0007669"/>
    <property type="project" value="UniProtKB-ARBA"/>
</dbReference>
<feature type="compositionally biased region" description="Basic and acidic residues" evidence="26">
    <location>
        <begin position="705"/>
        <end position="715"/>
    </location>
</feature>
<feature type="compositionally biased region" description="Basic and acidic residues" evidence="26">
    <location>
        <begin position="381"/>
        <end position="394"/>
    </location>
</feature>
<evidence type="ECO:0000256" key="12">
    <source>
        <dbReference type="ARBA" id="ARBA00022737"/>
    </source>
</evidence>
<dbReference type="EnsemblMetazoa" id="SMAR013134-RA">
    <property type="protein sequence ID" value="SMAR013134-PA"/>
    <property type="gene ID" value="SMAR013134"/>
</dbReference>
<dbReference type="Pfam" id="PF07679">
    <property type="entry name" value="I-set"/>
    <property type="match status" value="11"/>
</dbReference>
<evidence type="ECO:0000259" key="27">
    <source>
        <dbReference type="PROSITE" id="PS50002"/>
    </source>
</evidence>
<feature type="compositionally biased region" description="Basic and acidic residues" evidence="26">
    <location>
        <begin position="941"/>
        <end position="960"/>
    </location>
</feature>
<dbReference type="InterPro" id="IPR036116">
    <property type="entry name" value="FN3_sf"/>
</dbReference>
<evidence type="ECO:0000259" key="28">
    <source>
        <dbReference type="PROSITE" id="PS50835"/>
    </source>
</evidence>
<feature type="compositionally biased region" description="Basic and acidic residues" evidence="26">
    <location>
        <begin position="613"/>
        <end position="622"/>
    </location>
</feature>
<dbReference type="SMART" id="SM00060">
    <property type="entry name" value="FN3"/>
    <property type="match status" value="5"/>
</dbReference>
<dbReference type="FunFam" id="2.60.40.10:FF:000147">
    <property type="entry name" value="Myosin light chain kinase"/>
    <property type="match status" value="1"/>
</dbReference>
<dbReference type="InterPro" id="IPR036028">
    <property type="entry name" value="SH3-like_dom_sf"/>
</dbReference>
<keyword evidence="19" id="KW-1015">Disulfide bond</keyword>
<evidence type="ECO:0000256" key="2">
    <source>
        <dbReference type="ARBA" id="ARBA00004123"/>
    </source>
</evidence>
<dbReference type="Gene3D" id="2.30.30.40">
    <property type="entry name" value="SH3 Domains"/>
    <property type="match status" value="1"/>
</dbReference>
<dbReference type="SUPFAM" id="SSF48726">
    <property type="entry name" value="Immunoglobulin"/>
    <property type="match status" value="11"/>
</dbReference>
<feature type="compositionally biased region" description="Basic and acidic residues" evidence="26">
    <location>
        <begin position="1279"/>
        <end position="1289"/>
    </location>
</feature>
<feature type="domain" description="Ig-like" evidence="28">
    <location>
        <begin position="2185"/>
        <end position="2274"/>
    </location>
</feature>
<evidence type="ECO:0000259" key="29">
    <source>
        <dbReference type="PROSITE" id="PS50853"/>
    </source>
</evidence>
<dbReference type="GO" id="GO:0045214">
    <property type="term" value="P:sarcomere organization"/>
    <property type="evidence" value="ECO:0007669"/>
    <property type="project" value="TreeGrafter"/>
</dbReference>
<dbReference type="STRING" id="126957.T1JH06"/>
<evidence type="ECO:0000256" key="7">
    <source>
        <dbReference type="ARBA" id="ARBA00022490"/>
    </source>
</evidence>
<evidence type="ECO:0000256" key="10">
    <source>
        <dbReference type="ARBA" id="ARBA00022679"/>
    </source>
</evidence>
<feature type="compositionally biased region" description="Basic and acidic residues" evidence="26">
    <location>
        <begin position="1483"/>
        <end position="1500"/>
    </location>
</feature>
<evidence type="ECO:0000256" key="15">
    <source>
        <dbReference type="ARBA" id="ARBA00022837"/>
    </source>
</evidence>
<keyword evidence="17" id="KW-0460">Magnesium</keyword>
<dbReference type="GO" id="GO:0005198">
    <property type="term" value="F:structural molecule activity"/>
    <property type="evidence" value="ECO:0007669"/>
    <property type="project" value="UniProtKB-ARBA"/>
</dbReference>
<dbReference type="GO" id="GO:0005634">
    <property type="term" value="C:nucleus"/>
    <property type="evidence" value="ECO:0007669"/>
    <property type="project" value="UniProtKB-SubCell"/>
</dbReference>
<dbReference type="CDD" id="cd00096">
    <property type="entry name" value="Ig"/>
    <property type="match status" value="4"/>
</dbReference>
<feature type="domain" description="Ig-like" evidence="28">
    <location>
        <begin position="2462"/>
        <end position="2545"/>
    </location>
</feature>
<feature type="compositionally biased region" description="Basic and acidic residues" evidence="26">
    <location>
        <begin position="1008"/>
        <end position="1033"/>
    </location>
</feature>
<dbReference type="EMBL" id="JH432215">
    <property type="status" value="NOT_ANNOTATED_CDS"/>
    <property type="molecule type" value="Genomic_DNA"/>
</dbReference>
<dbReference type="GO" id="GO:0009888">
    <property type="term" value="P:tissue development"/>
    <property type="evidence" value="ECO:0007669"/>
    <property type="project" value="UniProtKB-ARBA"/>
</dbReference>
<keyword evidence="21" id="KW-0393">Immunoglobulin domain</keyword>
<dbReference type="PRINTS" id="PR00014">
    <property type="entry name" value="FNTYPEIII"/>
</dbReference>
<proteinExistence type="inferred from homology"/>
<keyword evidence="11" id="KW-0479">Metal-binding</keyword>
<dbReference type="GO" id="GO:0040017">
    <property type="term" value="P:positive regulation of locomotion"/>
    <property type="evidence" value="ECO:0007669"/>
    <property type="project" value="UniProtKB-ARBA"/>
</dbReference>
<protein>
    <recommendedName>
        <fullName evidence="24">Titin</fullName>
        <ecNumber evidence="5">2.7.11.1</ecNumber>
    </recommendedName>
</protein>
<name>T1JH06_STRMM</name>
<evidence type="ECO:0000256" key="25">
    <source>
        <dbReference type="PROSITE-ProRule" id="PRU00192"/>
    </source>
</evidence>
<evidence type="ECO:0000256" key="18">
    <source>
        <dbReference type="ARBA" id="ARBA00022860"/>
    </source>
</evidence>
<feature type="region of interest" description="Disordered" evidence="26">
    <location>
        <begin position="761"/>
        <end position="848"/>
    </location>
</feature>
<dbReference type="FunFam" id="2.60.40.10:FF:000056">
    <property type="entry name" value="twitchin isoform X4"/>
    <property type="match status" value="1"/>
</dbReference>
<accession>T1JH06</accession>
<evidence type="ECO:0000256" key="4">
    <source>
        <dbReference type="ARBA" id="ARBA00006692"/>
    </source>
</evidence>
<evidence type="ECO:0000256" key="24">
    <source>
        <dbReference type="ARBA" id="ARBA00073138"/>
    </source>
</evidence>
<feature type="region of interest" description="Disordered" evidence="26">
    <location>
        <begin position="1082"/>
        <end position="1132"/>
    </location>
</feature>
<keyword evidence="8" id="KW-0723">Serine/threonine-protein kinase</keyword>
<organism evidence="30 31">
    <name type="scientific">Strigamia maritima</name>
    <name type="common">European centipede</name>
    <name type="synonym">Geophilus maritimus</name>
    <dbReference type="NCBI Taxonomy" id="126957"/>
    <lineage>
        <taxon>Eukaryota</taxon>
        <taxon>Metazoa</taxon>
        <taxon>Ecdysozoa</taxon>
        <taxon>Arthropoda</taxon>
        <taxon>Myriapoda</taxon>
        <taxon>Chilopoda</taxon>
        <taxon>Pleurostigmophora</taxon>
        <taxon>Geophilomorpha</taxon>
        <taxon>Linotaeniidae</taxon>
        <taxon>Strigamia</taxon>
    </lineage>
</organism>
<feature type="region of interest" description="Disordered" evidence="26">
    <location>
        <begin position="1380"/>
        <end position="1595"/>
    </location>
</feature>
<dbReference type="InterPro" id="IPR007110">
    <property type="entry name" value="Ig-like_dom"/>
</dbReference>
<feature type="region of interest" description="Disordered" evidence="26">
    <location>
        <begin position="2079"/>
        <end position="2108"/>
    </location>
</feature>
<keyword evidence="18" id="KW-0112">Calmodulin-binding</keyword>
<reference evidence="30" key="2">
    <citation type="submission" date="2015-02" db="UniProtKB">
        <authorList>
            <consortium name="EnsemblMetazoa"/>
        </authorList>
    </citation>
    <scope>IDENTIFICATION</scope>
</reference>
<feature type="region of interest" description="Disordered" evidence="26">
    <location>
        <begin position="1209"/>
        <end position="1259"/>
    </location>
</feature>
<dbReference type="SUPFAM" id="SSF49265">
    <property type="entry name" value="Fibronectin type III"/>
    <property type="match status" value="3"/>
</dbReference>
<keyword evidence="7" id="KW-0963">Cytoplasm</keyword>
<feature type="domain" description="Fibronectin type-III" evidence="29">
    <location>
        <begin position="2739"/>
        <end position="2835"/>
    </location>
</feature>
<comment type="similarity">
    <text evidence="4">Belongs to the protein kinase superfamily. CAMK Ser/Thr protein kinase family.</text>
</comment>
<dbReference type="FunFam" id="2.60.40.10:FF:000050">
    <property type="entry name" value="Titin isoform B"/>
    <property type="match status" value="4"/>
</dbReference>
<feature type="domain" description="Ig-like" evidence="28">
    <location>
        <begin position="1860"/>
        <end position="1949"/>
    </location>
</feature>
<dbReference type="OMA" id="TIQKPIP"/>
<dbReference type="FunFam" id="2.60.40.10:FF:000031">
    <property type="entry name" value="Myosin-binding protein C, slow type"/>
    <property type="match status" value="2"/>
</dbReference>
<keyword evidence="31" id="KW-1185">Reference proteome</keyword>
<dbReference type="InterPro" id="IPR003598">
    <property type="entry name" value="Ig_sub2"/>
</dbReference>
<dbReference type="PANTHER" id="PTHR13817:SF151">
    <property type="entry name" value="TITIN"/>
    <property type="match status" value="1"/>
</dbReference>
<dbReference type="Pfam" id="PF00018">
    <property type="entry name" value="SH3_1"/>
    <property type="match status" value="1"/>
</dbReference>
<feature type="domain" description="Ig-like" evidence="28">
    <location>
        <begin position="2549"/>
        <end position="2642"/>
    </location>
</feature>
<dbReference type="GO" id="GO:0031430">
    <property type="term" value="C:M band"/>
    <property type="evidence" value="ECO:0007669"/>
    <property type="project" value="TreeGrafter"/>
</dbReference>
<comment type="subcellular location">
    <subcellularLocation>
        <location evidence="3">Cytoplasm</location>
        <location evidence="3">Myofibril</location>
        <location evidence="3">Sarcomere</location>
    </subcellularLocation>
    <subcellularLocation>
        <location evidence="2">Nucleus</location>
    </subcellularLocation>
</comment>
<feature type="region of interest" description="Disordered" evidence="26">
    <location>
        <begin position="290"/>
        <end position="438"/>
    </location>
</feature>
<feature type="domain" description="Ig-like" evidence="28">
    <location>
        <begin position="2934"/>
        <end position="3020"/>
    </location>
</feature>
<dbReference type="SMART" id="SM00326">
    <property type="entry name" value="SH3"/>
    <property type="match status" value="1"/>
</dbReference>
<feature type="region of interest" description="Disordered" evidence="26">
    <location>
        <begin position="901"/>
        <end position="1059"/>
    </location>
</feature>
<feature type="compositionally biased region" description="Basic and acidic residues" evidence="26">
    <location>
        <begin position="1303"/>
        <end position="1313"/>
    </location>
</feature>
<feature type="compositionally biased region" description="Basic and acidic residues" evidence="26">
    <location>
        <begin position="267"/>
        <end position="277"/>
    </location>
</feature>
<evidence type="ECO:0000256" key="17">
    <source>
        <dbReference type="ARBA" id="ARBA00022842"/>
    </source>
</evidence>
<feature type="region of interest" description="Disordered" evidence="26">
    <location>
        <begin position="1"/>
        <end position="30"/>
    </location>
</feature>
<evidence type="ECO:0000256" key="3">
    <source>
        <dbReference type="ARBA" id="ARBA00004204"/>
    </source>
</evidence>
<dbReference type="GO" id="GO:0045989">
    <property type="term" value="P:positive regulation of striated muscle contraction"/>
    <property type="evidence" value="ECO:0007669"/>
    <property type="project" value="UniProtKB-ARBA"/>
</dbReference>
<feature type="region of interest" description="Disordered" evidence="26">
    <location>
        <begin position="683"/>
        <end position="728"/>
    </location>
</feature>
<feature type="compositionally biased region" description="Basic and acidic residues" evidence="26">
    <location>
        <begin position="987"/>
        <end position="999"/>
    </location>
</feature>
<evidence type="ECO:0000256" key="21">
    <source>
        <dbReference type="ARBA" id="ARBA00023319"/>
    </source>
</evidence>
<dbReference type="InterPro" id="IPR013783">
    <property type="entry name" value="Ig-like_fold"/>
</dbReference>
<keyword evidence="12" id="KW-0677">Repeat</keyword>
<dbReference type="GO" id="GO:0046872">
    <property type="term" value="F:metal ion binding"/>
    <property type="evidence" value="ECO:0007669"/>
    <property type="project" value="UniProtKB-KW"/>
</dbReference>
<comment type="catalytic activity">
    <reaction evidence="22">
        <text>L-threonyl-[protein] + ATP = O-phospho-L-threonyl-[protein] + ADP + H(+)</text>
        <dbReference type="Rhea" id="RHEA:46608"/>
        <dbReference type="Rhea" id="RHEA-COMP:11060"/>
        <dbReference type="Rhea" id="RHEA-COMP:11605"/>
        <dbReference type="ChEBI" id="CHEBI:15378"/>
        <dbReference type="ChEBI" id="CHEBI:30013"/>
        <dbReference type="ChEBI" id="CHEBI:30616"/>
        <dbReference type="ChEBI" id="CHEBI:61977"/>
        <dbReference type="ChEBI" id="CHEBI:456216"/>
        <dbReference type="EC" id="2.7.11.1"/>
    </reaction>
</comment>
<feature type="domain" description="Ig-like" evidence="28">
    <location>
        <begin position="2282"/>
        <end position="2365"/>
    </location>
</feature>
<evidence type="ECO:0000256" key="9">
    <source>
        <dbReference type="ARBA" id="ARBA00022553"/>
    </source>
</evidence>
<dbReference type="GO" id="GO:0005516">
    <property type="term" value="F:calmodulin binding"/>
    <property type="evidence" value="ECO:0007669"/>
    <property type="project" value="UniProtKB-KW"/>
</dbReference>
<dbReference type="FunFam" id="2.60.40.10:FF:001138">
    <property type="entry name" value="Sallimus, isoform P"/>
    <property type="match status" value="1"/>
</dbReference>
<feature type="compositionally biased region" description="Basic and acidic residues" evidence="26">
    <location>
        <begin position="1346"/>
        <end position="1359"/>
    </location>
</feature>
<keyword evidence="10" id="KW-0808">Transferase</keyword>
<evidence type="ECO:0000256" key="26">
    <source>
        <dbReference type="SAM" id="MobiDB-lite"/>
    </source>
</evidence>
<dbReference type="GO" id="GO:0004674">
    <property type="term" value="F:protein serine/threonine kinase activity"/>
    <property type="evidence" value="ECO:0007669"/>
    <property type="project" value="UniProtKB-KW"/>
</dbReference>
<feature type="region of interest" description="Disordered" evidence="26">
    <location>
        <begin position="1716"/>
        <end position="1741"/>
    </location>
</feature>
<dbReference type="eggNOG" id="KOG0613">
    <property type="taxonomic scope" value="Eukaryota"/>
</dbReference>
<dbReference type="InterPro" id="IPR001452">
    <property type="entry name" value="SH3_domain"/>
</dbReference>
<dbReference type="FunFam" id="2.60.40.10:FF:000127">
    <property type="entry name" value="titin isoform X1"/>
    <property type="match status" value="1"/>
</dbReference>
<evidence type="ECO:0000256" key="22">
    <source>
        <dbReference type="ARBA" id="ARBA00047899"/>
    </source>
</evidence>
<reference evidence="31" key="1">
    <citation type="submission" date="2011-05" db="EMBL/GenBank/DDBJ databases">
        <authorList>
            <person name="Richards S.R."/>
            <person name="Qu J."/>
            <person name="Jiang H."/>
            <person name="Jhangiani S.N."/>
            <person name="Agravi P."/>
            <person name="Goodspeed R."/>
            <person name="Gross S."/>
            <person name="Mandapat C."/>
            <person name="Jackson L."/>
            <person name="Mathew T."/>
            <person name="Pu L."/>
            <person name="Thornton R."/>
            <person name="Saada N."/>
            <person name="Wilczek-Boney K.B."/>
            <person name="Lee S."/>
            <person name="Kovar C."/>
            <person name="Wu Y."/>
            <person name="Scherer S.E."/>
            <person name="Worley K.C."/>
            <person name="Muzny D.M."/>
            <person name="Gibbs R."/>
        </authorList>
    </citation>
    <scope>NUCLEOTIDE SEQUENCE</scope>
    <source>
        <strain evidence="31">Brora</strain>
    </source>
</reference>
<dbReference type="Pfam" id="PF00041">
    <property type="entry name" value="fn3"/>
    <property type="match status" value="5"/>
</dbReference>
<evidence type="ECO:0000313" key="31">
    <source>
        <dbReference type="Proteomes" id="UP000014500"/>
    </source>
</evidence>
<dbReference type="PROSITE" id="PS50002">
    <property type="entry name" value="SH3"/>
    <property type="match status" value="1"/>
</dbReference>
<keyword evidence="13" id="KW-0547">Nucleotide-binding</keyword>
<dbReference type="CDD" id="cd00063">
    <property type="entry name" value="FN3"/>
    <property type="match status" value="5"/>
</dbReference>
<keyword evidence="6 25" id="KW-0728">SH3 domain</keyword>
<feature type="domain" description="Fibronectin type-III" evidence="29">
    <location>
        <begin position="3149"/>
        <end position="3249"/>
    </location>
</feature>
<dbReference type="Gene3D" id="2.60.40.10">
    <property type="entry name" value="Immunoglobulins"/>
    <property type="match status" value="16"/>
</dbReference>
<feature type="domain" description="Ig-like" evidence="28">
    <location>
        <begin position="2084"/>
        <end position="2172"/>
    </location>
</feature>
<keyword evidence="20" id="KW-0539">Nucleus</keyword>
<feature type="domain" description="Fibronectin type-III" evidence="29">
    <location>
        <begin position="3250"/>
        <end position="3346"/>
    </location>
</feature>
<evidence type="ECO:0000256" key="14">
    <source>
        <dbReference type="ARBA" id="ARBA00022777"/>
    </source>
</evidence>
<feature type="domain" description="Ig-like" evidence="28">
    <location>
        <begin position="2841"/>
        <end position="2929"/>
    </location>
</feature>
<feature type="compositionally biased region" description="Basic and acidic residues" evidence="26">
    <location>
        <begin position="1535"/>
        <end position="1595"/>
    </location>
</feature>
<feature type="domain" description="Ig-like" evidence="28">
    <location>
        <begin position="2643"/>
        <end position="2732"/>
    </location>
</feature>
<evidence type="ECO:0000256" key="19">
    <source>
        <dbReference type="ARBA" id="ARBA00023157"/>
    </source>
</evidence>
<dbReference type="GO" id="GO:0030018">
    <property type="term" value="C:Z disc"/>
    <property type="evidence" value="ECO:0007669"/>
    <property type="project" value="UniProtKB-ARBA"/>
</dbReference>
<keyword evidence="15" id="KW-0106">Calcium</keyword>
<dbReference type="FunFam" id="2.60.40.10:FF:000107">
    <property type="entry name" value="Myosin, light chain kinase a"/>
    <property type="match status" value="1"/>
</dbReference>
<dbReference type="FunFam" id="2.60.40.10:FF:000003">
    <property type="entry name" value="Titin isoform E"/>
    <property type="match status" value="1"/>
</dbReference>
<dbReference type="FunFam" id="2.60.40.10:FF:000425">
    <property type="entry name" value="Myosin light chain kinase"/>
    <property type="match status" value="2"/>
</dbReference>
<feature type="domain" description="Fibronectin type-III" evidence="29">
    <location>
        <begin position="3349"/>
        <end position="3449"/>
    </location>
</feature>
<dbReference type="HOGENOM" id="CLU_226000_0_0_1"/>
<dbReference type="GO" id="GO:0007517">
    <property type="term" value="P:muscle organ development"/>
    <property type="evidence" value="ECO:0007669"/>
    <property type="project" value="UniProtKB-ARBA"/>
</dbReference>
<comment type="cofactor">
    <cofactor evidence="1">
        <name>Mg(2+)</name>
        <dbReference type="ChEBI" id="CHEBI:18420"/>
    </cofactor>
</comment>
<feature type="compositionally biased region" description="Basic and acidic residues" evidence="26">
    <location>
        <begin position="832"/>
        <end position="848"/>
    </location>
</feature>
<dbReference type="EC" id="2.7.11.1" evidence="5"/>
<evidence type="ECO:0000256" key="1">
    <source>
        <dbReference type="ARBA" id="ARBA00001946"/>
    </source>
</evidence>
<dbReference type="PROSITE" id="PS50835">
    <property type="entry name" value="IG_LIKE"/>
    <property type="match status" value="11"/>
</dbReference>
<dbReference type="SUPFAM" id="SSF50044">
    <property type="entry name" value="SH3-domain"/>
    <property type="match status" value="1"/>
</dbReference>
<dbReference type="PANTHER" id="PTHR13817">
    <property type="entry name" value="TITIN"/>
    <property type="match status" value="1"/>
</dbReference>
<dbReference type="InterPro" id="IPR036179">
    <property type="entry name" value="Ig-like_dom_sf"/>
</dbReference>
<evidence type="ECO:0000256" key="5">
    <source>
        <dbReference type="ARBA" id="ARBA00012513"/>
    </source>
</evidence>
<dbReference type="GO" id="GO:0005524">
    <property type="term" value="F:ATP binding"/>
    <property type="evidence" value="ECO:0007669"/>
    <property type="project" value="UniProtKB-KW"/>
</dbReference>
<feature type="domain" description="SH3" evidence="27">
    <location>
        <begin position="1768"/>
        <end position="1829"/>
    </location>
</feature>
<evidence type="ECO:0000256" key="13">
    <source>
        <dbReference type="ARBA" id="ARBA00022741"/>
    </source>
</evidence>
<dbReference type="SMART" id="SM00409">
    <property type="entry name" value="IG"/>
    <property type="match status" value="11"/>
</dbReference>
<keyword evidence="9" id="KW-0597">Phosphoprotein</keyword>
<dbReference type="InterPro" id="IPR003599">
    <property type="entry name" value="Ig_sub"/>
</dbReference>
<sequence length="3457" mass="390840">MPKKTEVSEVTEESETATLTLKKPKKPKLEKGEYQEATVVLEMPKKTEISEVTEESETATLTLRKPKKPKLEKGEIQEATIVLEMPKKTEVSEITEVGESATITLKKPKKPKLEKVEYQEAAVTIQQPKKTEVTEITEVVETATVTLKKPKKPKLVKEEYQMATFSLEQPKKSEVTEVTEMAETATIRLRKPKKEKVVKEDFQEVSFTIQTPQKATVEEVTDVAETATITVKRKKKPETKVEEMSVGLTLQQEVETEEVPETAVTLKKPEDAKTTEEEELKLIEETKVTLKKPDKVTEEEETVVTLRKEKPKDEVEEEETTKVTIKKKKEKPKKGEVEEVTLKVEKPKKPEETEVEEETAQITIKKPKKTVEEEEAVSVTLKKEKPEETKKEPEEAVTVTIKKEEKPEEKPIKELEEKPEHKPDEKTEVEETIKKPKKPKLVKEEVVEEIVTVKKPEKGEVTEETLILHKPKVEEIEETKVSLKIKKPKEKKEEPKEEEAVFVETTLKKPKPEEPETKFIIQKKEEIFYGVTLRRTSTASTKSEDEEVAVEIKKPAGEIVEEEEETTVSLKKKPKEEEDKPEEVVEAILKKPKKPKKPKLQEETYEEATMTLKKPEKPKELDSEGTLQQAEATITLKREETKEDFVTEDVSTELTIKKKKPVKEKETEEIVESFTLVKKDKPQIEDIQPQKGELSETETQTTVTLKKETPMKLETSEEATLSIQKPKPITEQTVETEIKKTIVEEKDEPETKFIAKLKPKEPEEALLQKEDEKKVEEDSVKKTIKKKKITEKPKEETTETVSTVTLKKPEKATIEEDETIEETSAVFKLPKKPKEEDKPEDVGATVKKEEDVTFGVTLKKAGPKPEEEDETTLTIQKVVEEKPEEVESVKKTIKKKKITEKPVEDTKETTQTVKLKKPEKATVEEDETIEETTAVFKLPKKPKEEDKPEDVGATVRKEEDVSFGVTLKKAGPKPEEEDETTLTIQKVVEEKPEEVESLKKTMKKKKISEKPVGESKETTKTVTLEKPEKAKIEEEPEAEFTAKPKPKEPEEESITLVKKDEVKTAQEESVIKTIKKKKITEELQEEPKESVSTITLKKPEKATVEEEPVEETTAVFKLPKKPKEDEEPEEVSAVLKKQEDIYYGVTLKKEGPKPEEEEETTLTIKKVVEEKPKVEEEASVEKTIKKKKITTKEVEEVTETTATIKKVEPQKPQVAEVSEEETTEATITLKLEKKPVEETEETEMTIEKPKKKKPQKETAEEVSVEKVIKKVVTEEEVSIKLKKPEKPEITEEVSEVSKTFQLKRPEEGPKEEKPEEEVTFEATITKKKPEEEKPKKEESPEATLTIKKEVTDTKEEEAAVTKTIKKVKKVKDKQEVTIVEKEEEKPKQITTEDVSTEETIQKPVVTEEEETILTLKKPKPKEEVEDSVAVTIKKPKKEKKPEKDEKPEEEKEEKVTVILKPKTKKDEETEDVSESVVLKKPVKKDEAAEETLKVGKKKPDEIEEASTEMTIKKLVKDKPEIKPEEEDEASLTLKRKPEPKVVEEATETKIIKKKVVKEESPEAEDKKPEDVEAEFDIKPKRKTEDDEADLSIKTERREVTTEELYAETTLKKKVLKPKDDEDEELETTVTLRKVVKPDDKEEEVFEEIVMKKPKKTEEVVEETVVLRRGPKEEPKKEELSTEMTIKKKVTKKDSEKRVIEEFGDVDETFKITVKRGKKPEEESDLEESLTLKTSDKPVSSDDETSLSIKKFVVVDEREFVEQETVEFNSGDIFYAICTYIAQNDETISVVEGEKLYVVEASDTEWALVRKHLTGESGWVPKKYMKTEGTYQKYVQKTLSEKITKLPIFEMPSPGDKLVAPRFVEKLKPIGAPDGSTVQFECTVEGSPRPNITWFRQTAIIKQSQDFQIFYDDDNVATLIIREIFPEDAGVFTIVAKNSAGFATCSAELIVEAPLSDHGSDVGIMSRRSLSRESSLVDILEGIPPTFNQKPQVKRADEGDNVDLECRLVAVPEPEVKWYFEGKEVTETKRTVIETTSDIHMYTSQLKIKKVTVEESGTYEIFATNREGEATNTVSLEVHPKKEPPKIVEPPKSTTSKVDEPARLSAKVTGVPPPTVSWFHNGKKLEDTKEHRITQVDEIFSINFPLVQKTDEGEYTLRAENNSGKIATSATITVQEPKKEAEGIPPKFLETFDDLIAPTNGTFKLTAKVYGKPTPEITWYRNGKKLKPTKTCNQSYEQDVCTLEVSEVRPSKDDGEYKCVATNSAGKATHMVVITIGELPKEPIVFIRALKNEEVEEKSNVTFVCDTSEETPVNWTHNGKEITLQPKFDLLDEGKRHYLTIKKVSKDDAGEYKCTVFNEKTTAKLTVKDVAGEFLRKIQDQEVKEKQDTMFTVTISRPDGEVTWYKDGEQIKPSEKPRYEEVKEGPVRKLVIHECTVDDDGEYTCVLGEQECTAELAVVELPPQFSSTMQDVKVARTEKAVFQIELTKGDALVRWFHEEKEIKFSEHIQLAIDGKKQRLMVINSTHDDAGTYKCMVGDSVCTAKLTVEEPTVEFTARLPDKTTAPEDTDVTLQVQLSRPDVTVKWTKNGKEVKPDRRHSMSVEKTIRKLVIKNVAPEDVGEYICVVGNVKSSTKLKVESVELTPTVVGEVKKEHVVKKGDDVKVEVNFKCVPKPKIEWEFNEATIKPSKKYVIEEADTKATIYVKKVEKEDAGNYTLKISNKVGDVRVEVTIKVIDKPTSPGSPEATDIEDTSLTLHWKSPESDGGSPITNYVIEHHDKKSFTWEQINKEYSISQTFHKVIKLTTSTEYTFRVIAENDAGQSEPSSPSSYVKVKKSVAGEPPKVIEELKDVSCGFNDTAKMECKFTGTPTPQVKWFKNGKDLPLKKAYKTTFEDNTATLTISDTNDKSAGTYTCKGTNPNGTAETSGKLKIQVPPKIEYDERAKESRLPLNTAWKLEARFTGYPTPTVSWTKNKEPLLSTKHMLVKMDEETTSITVHSLVREDEGTFKLTATNEAGSESVTFNLRVMVDRRSRTTSRSPSLEVDKPSPPADLLVREVTPDSVTLEWAPPLDDGGMDITSYHIEKRDSTREIWMRVADTDLDINSYCIQQLIEGCDYFFRVLAENVCGVSEPLETPEAVTIKSPFEKPSAPIGPFSITGMDDTSFTLRWNPPDSNGGSPLVEYLVERREIGKKAWQRVGTTDVHTLNIEVTGLKKDTAYHFRVSATNKVGTGPPLAPEEPIIAGKKTTPPSPPTGPLKVVDVTSKTITIEWGPPVSTGGGDLLGFVVEKRISSSQKWEKVASVDPTCKTITVANLKAKRAYHLRICAENVIGLSEPLNSDGPVQLKEDATPPTPPTAPLEVHNTGPYSVIIEWGRPESDGGAPIIKYVIAMRDVKKTMWMEVGQIGAEIQRLHVKELQEGHQYMVRIFAGNEVGLSEPLEPEEPIKVVRPADYKEAAAV</sequence>
<feature type="domain" description="Fibronectin type-III" evidence="29">
    <location>
        <begin position="3047"/>
        <end position="3142"/>
    </location>
</feature>